<dbReference type="AlphaFoldDB" id="A0A1N6CMQ9"/>
<dbReference type="InterPro" id="IPR001867">
    <property type="entry name" value="OmpR/PhoB-type_DNA-bd"/>
</dbReference>
<dbReference type="PANTHER" id="PTHR43433">
    <property type="entry name" value="HYDROLASE, ALPHA/BETA FOLD FAMILY PROTEIN"/>
    <property type="match status" value="1"/>
</dbReference>
<dbReference type="InterPro" id="IPR050471">
    <property type="entry name" value="AB_hydrolase"/>
</dbReference>
<dbReference type="GO" id="GO:0003677">
    <property type="term" value="F:DNA binding"/>
    <property type="evidence" value="ECO:0007669"/>
    <property type="project" value="UniProtKB-KW"/>
</dbReference>
<dbReference type="PRINTS" id="PR00111">
    <property type="entry name" value="ABHYDROLASE"/>
</dbReference>
<evidence type="ECO:0000259" key="2">
    <source>
        <dbReference type="SMART" id="SM00862"/>
    </source>
</evidence>
<dbReference type="SMART" id="SM00862">
    <property type="entry name" value="Trans_reg_C"/>
    <property type="match status" value="1"/>
</dbReference>
<dbReference type="GO" id="GO:0006355">
    <property type="term" value="P:regulation of DNA-templated transcription"/>
    <property type="evidence" value="ECO:0007669"/>
    <property type="project" value="InterPro"/>
</dbReference>
<name>A0A1N6CMQ9_9SPHN</name>
<dbReference type="Gene3D" id="1.10.10.10">
    <property type="entry name" value="Winged helix-like DNA-binding domain superfamily/Winged helix DNA-binding domain"/>
    <property type="match status" value="1"/>
</dbReference>
<dbReference type="SUPFAM" id="SSF53474">
    <property type="entry name" value="alpha/beta-Hydrolases"/>
    <property type="match status" value="1"/>
</dbReference>
<dbReference type="EMBL" id="FSQW01000001">
    <property type="protein sequence ID" value="SIN59898.1"/>
    <property type="molecule type" value="Genomic_DNA"/>
</dbReference>
<protein>
    <submittedName>
        <fullName evidence="3">Pimeloyl-ACP methyl ester carboxylesterase</fullName>
    </submittedName>
</protein>
<feature type="domain" description="OmpR/PhoB-type" evidence="2">
    <location>
        <begin position="64"/>
        <end position="137"/>
    </location>
</feature>
<keyword evidence="1" id="KW-0238">DNA-binding</keyword>
<dbReference type="SUPFAM" id="SSF46894">
    <property type="entry name" value="C-terminal effector domain of the bipartite response regulators"/>
    <property type="match status" value="1"/>
</dbReference>
<evidence type="ECO:0000256" key="1">
    <source>
        <dbReference type="ARBA" id="ARBA00023125"/>
    </source>
</evidence>
<dbReference type="STRING" id="1123272.SAMN02745824_0436"/>
<sequence>MSAGMLIALYFAVATRNPGWIAGRAGADQMLRVNDTQLAGHVSKVVMNDLEIDVLGGLSVRRNGSILKLPASRKARAMLAYLLLTGKPQHRERLCDLFWEGPDDPRGALRSALWKLRRLINEPGAERIVATREWVRFEPVAVRIDFARLTDLAKRGILPDREQYAEIRAALDQPLLTGLDLPDHALYQAWLTAMREESESLRTRLLPDLGTRTGNPMEPQSQRLLQRQKIGFAQVKDGTRIAWARIGSGPPLIKAANWLNHLELDWDSEVWSPLFQELARDHTLIRYDERGNGMSDWDAPDLGFDAFVTDLETVVAKSGAEHFPLLGISQGAAVAIEYAARNPERVSHLVLWGGYAAGWRVDDSHDTQSRAEREALITLVSKGWGRDDSSYRNLFSRALIPGATMAERDAFDEFQRKTVSAANAARYLETFADIDVRHRLDAIQCPTLVMHARGDQRVPVEKGTELAGSIRGAEFVTLPTDNHLLLGREQSSELFVAHVREFLSTNGKGSAGNRR</sequence>
<organism evidence="3 4">
    <name type="scientific">Parasphingorhabdus marina DSM 22363</name>
    <dbReference type="NCBI Taxonomy" id="1123272"/>
    <lineage>
        <taxon>Bacteria</taxon>
        <taxon>Pseudomonadati</taxon>
        <taxon>Pseudomonadota</taxon>
        <taxon>Alphaproteobacteria</taxon>
        <taxon>Sphingomonadales</taxon>
        <taxon>Sphingomonadaceae</taxon>
        <taxon>Parasphingorhabdus</taxon>
    </lineage>
</organism>
<dbReference type="InterPro" id="IPR016032">
    <property type="entry name" value="Sig_transdc_resp-reg_C-effctor"/>
</dbReference>
<evidence type="ECO:0000313" key="4">
    <source>
        <dbReference type="Proteomes" id="UP000185192"/>
    </source>
</evidence>
<dbReference type="InterPro" id="IPR036388">
    <property type="entry name" value="WH-like_DNA-bd_sf"/>
</dbReference>
<gene>
    <name evidence="3" type="ORF">SAMN02745824_0436</name>
</gene>
<evidence type="ECO:0000313" key="3">
    <source>
        <dbReference type="EMBL" id="SIN59898.1"/>
    </source>
</evidence>
<dbReference type="Gene3D" id="3.40.50.1820">
    <property type="entry name" value="alpha/beta hydrolase"/>
    <property type="match status" value="1"/>
</dbReference>
<dbReference type="GO" id="GO:0000160">
    <property type="term" value="P:phosphorelay signal transduction system"/>
    <property type="evidence" value="ECO:0007669"/>
    <property type="project" value="InterPro"/>
</dbReference>
<proteinExistence type="predicted"/>
<keyword evidence="4" id="KW-1185">Reference proteome</keyword>
<dbReference type="PANTHER" id="PTHR43433:SF5">
    <property type="entry name" value="AB HYDROLASE-1 DOMAIN-CONTAINING PROTEIN"/>
    <property type="match status" value="1"/>
</dbReference>
<dbReference type="Pfam" id="PF00561">
    <property type="entry name" value="Abhydrolase_1"/>
    <property type="match status" value="1"/>
</dbReference>
<dbReference type="InterPro" id="IPR000073">
    <property type="entry name" value="AB_hydrolase_1"/>
</dbReference>
<dbReference type="Proteomes" id="UP000185192">
    <property type="component" value="Unassembled WGS sequence"/>
</dbReference>
<dbReference type="InterPro" id="IPR029058">
    <property type="entry name" value="AB_hydrolase_fold"/>
</dbReference>
<accession>A0A1N6CMQ9</accession>
<reference evidence="4" key="1">
    <citation type="submission" date="2016-11" db="EMBL/GenBank/DDBJ databases">
        <authorList>
            <person name="Varghese N."/>
            <person name="Submissions S."/>
        </authorList>
    </citation>
    <scope>NUCLEOTIDE SEQUENCE [LARGE SCALE GENOMIC DNA]</scope>
    <source>
        <strain evidence="4">DSM 22363</strain>
    </source>
</reference>